<dbReference type="SUPFAM" id="SSF52540">
    <property type="entry name" value="P-loop containing nucleoside triphosphate hydrolases"/>
    <property type="match status" value="1"/>
</dbReference>
<evidence type="ECO:0000256" key="2">
    <source>
        <dbReference type="ARBA" id="ARBA00022741"/>
    </source>
</evidence>
<dbReference type="GO" id="GO:0005524">
    <property type="term" value="F:ATP binding"/>
    <property type="evidence" value="ECO:0007669"/>
    <property type="project" value="UniProtKB-KW"/>
</dbReference>
<keyword evidence="7" id="KW-1185">Reference proteome</keyword>
<dbReference type="InterPro" id="IPR003959">
    <property type="entry name" value="ATPase_AAA_core"/>
</dbReference>
<dbReference type="Gene3D" id="3.40.50.300">
    <property type="entry name" value="P-loop containing nucleotide triphosphate hydrolases"/>
    <property type="match status" value="1"/>
</dbReference>
<sequence>MQKMDKVQIWGIPSNLPTDKAAVFRSRLLLAYNDIRPLLSEPLPIISIGDIRQKQQPEASPSGEKKSISDPSDIRYLPQEPLYSFKQLILPEETLNAIRNAIELLKVEKTVFDDWGLRTIEPNPRVALNFYGPPGTGKTLAAHAIADYLHKTILIASYAEIESKYHGDGPKNVKAIFAAAEKQDAILFIDEADSLLSKRLLNVTQGSEQAINSMRSQLLICLEQFHGTVIFATNLIENYDKAFETRIQHIAFKMPDIFCREKIWQAHLLPQLPLAPELSCTDLAQAVEDVCGRDIKNAVIRTAVQAAIRHTLITQQDLINTIKNIKAARISVIGNNGNLSQEDKNLLLEKAKQALMHSSATTKEDTHGR</sequence>
<comment type="caution">
    <text evidence="6">The sequence shown here is derived from an EMBL/GenBank/DDBJ whole genome shotgun (WGS) entry which is preliminary data.</text>
</comment>
<dbReference type="EMBL" id="VUNS01000023">
    <property type="protein sequence ID" value="MST98736.1"/>
    <property type="molecule type" value="Genomic_DNA"/>
</dbReference>
<keyword evidence="2" id="KW-0547">Nucleotide-binding</keyword>
<evidence type="ECO:0000313" key="6">
    <source>
        <dbReference type="EMBL" id="MST98736.1"/>
    </source>
</evidence>
<proteinExistence type="inferred from homology"/>
<evidence type="ECO:0000256" key="4">
    <source>
        <dbReference type="SAM" id="MobiDB-lite"/>
    </source>
</evidence>
<dbReference type="PANTHER" id="PTHR23073">
    <property type="entry name" value="26S PROTEASOME REGULATORY SUBUNIT"/>
    <property type="match status" value="1"/>
</dbReference>
<accession>A0A844G5U6</accession>
<evidence type="ECO:0000256" key="1">
    <source>
        <dbReference type="ARBA" id="ARBA00006914"/>
    </source>
</evidence>
<dbReference type="Pfam" id="PF00004">
    <property type="entry name" value="AAA"/>
    <property type="match status" value="1"/>
</dbReference>
<dbReference type="Gene3D" id="1.10.8.60">
    <property type="match status" value="1"/>
</dbReference>
<keyword evidence="3 6" id="KW-0067">ATP-binding</keyword>
<comment type="similarity">
    <text evidence="1">Belongs to the AAA ATPase family.</text>
</comment>
<dbReference type="SMART" id="SM00382">
    <property type="entry name" value="AAA"/>
    <property type="match status" value="1"/>
</dbReference>
<dbReference type="Proteomes" id="UP000435649">
    <property type="component" value="Unassembled WGS sequence"/>
</dbReference>
<gene>
    <name evidence="6" type="ORF">FYJ85_16980</name>
</gene>
<evidence type="ECO:0000256" key="3">
    <source>
        <dbReference type="ARBA" id="ARBA00022840"/>
    </source>
</evidence>
<evidence type="ECO:0000259" key="5">
    <source>
        <dbReference type="SMART" id="SM00382"/>
    </source>
</evidence>
<reference evidence="6 7" key="1">
    <citation type="submission" date="2019-08" db="EMBL/GenBank/DDBJ databases">
        <title>In-depth cultivation of the pig gut microbiome towards novel bacterial diversity and tailored functional studies.</title>
        <authorList>
            <person name="Wylensek D."/>
            <person name="Hitch T.C.A."/>
            <person name="Clavel T."/>
        </authorList>
    </citation>
    <scope>NUCLEOTIDE SEQUENCE [LARGE SCALE GENOMIC DNA]</scope>
    <source>
        <strain evidence="6 7">BBE-744-WT-12</strain>
    </source>
</reference>
<dbReference type="CDD" id="cd19481">
    <property type="entry name" value="RecA-like_protease"/>
    <property type="match status" value="1"/>
</dbReference>
<organism evidence="6 7">
    <name type="scientific">Victivallis lenta</name>
    <dbReference type="NCBI Taxonomy" id="2606640"/>
    <lineage>
        <taxon>Bacteria</taxon>
        <taxon>Pseudomonadati</taxon>
        <taxon>Lentisphaerota</taxon>
        <taxon>Lentisphaeria</taxon>
        <taxon>Victivallales</taxon>
        <taxon>Victivallaceae</taxon>
        <taxon>Victivallis</taxon>
    </lineage>
</organism>
<dbReference type="InterPro" id="IPR050221">
    <property type="entry name" value="26S_Proteasome_ATPase"/>
</dbReference>
<evidence type="ECO:0000313" key="7">
    <source>
        <dbReference type="Proteomes" id="UP000435649"/>
    </source>
</evidence>
<dbReference type="InterPro" id="IPR027417">
    <property type="entry name" value="P-loop_NTPase"/>
</dbReference>
<feature type="region of interest" description="Disordered" evidence="4">
    <location>
        <begin position="52"/>
        <end position="73"/>
    </location>
</feature>
<protein>
    <submittedName>
        <fullName evidence="6">ATP-binding protein</fullName>
    </submittedName>
</protein>
<name>A0A844G5U6_9BACT</name>
<dbReference type="InterPro" id="IPR003593">
    <property type="entry name" value="AAA+_ATPase"/>
</dbReference>
<dbReference type="AlphaFoldDB" id="A0A844G5U6"/>
<dbReference type="GO" id="GO:0016887">
    <property type="term" value="F:ATP hydrolysis activity"/>
    <property type="evidence" value="ECO:0007669"/>
    <property type="project" value="InterPro"/>
</dbReference>
<feature type="domain" description="AAA+ ATPase" evidence="5">
    <location>
        <begin position="124"/>
        <end position="253"/>
    </location>
</feature>